<evidence type="ECO:0000313" key="1">
    <source>
        <dbReference type="EMBL" id="EET03047.1"/>
    </source>
</evidence>
<sequence>MAIVAIEPSPKLKGDVVPLEGSLCNAAGELCVIAKSMSLGLPDDAIAAA</sequence>
<dbReference type="RefSeq" id="WP_004529126.1">
    <property type="nucleotide sequence ID" value="NZ_CM000833.1"/>
</dbReference>
<organism evidence="1">
    <name type="scientific">Burkholderia pseudomallei 1710a</name>
    <dbReference type="NCBI Taxonomy" id="320371"/>
    <lineage>
        <taxon>Bacteria</taxon>
        <taxon>Pseudomonadati</taxon>
        <taxon>Pseudomonadota</taxon>
        <taxon>Betaproteobacteria</taxon>
        <taxon>Burkholderiales</taxon>
        <taxon>Burkholderiaceae</taxon>
        <taxon>Burkholderia</taxon>
        <taxon>pseudomallei group</taxon>
    </lineage>
</organism>
<dbReference type="Proteomes" id="UP000001812">
    <property type="component" value="Chromosome II"/>
</dbReference>
<gene>
    <name evidence="1" type="ORF">BURPS1710A_A1829</name>
</gene>
<name>A0A0E1W080_BURPE</name>
<dbReference type="EMBL" id="CM000833">
    <property type="protein sequence ID" value="EET03047.1"/>
    <property type="molecule type" value="Genomic_DNA"/>
</dbReference>
<accession>A0A0E1W080</accession>
<dbReference type="AlphaFoldDB" id="A0A0E1W080"/>
<proteinExistence type="predicted"/>
<dbReference type="GeneID" id="93064098"/>
<protein>
    <submittedName>
        <fullName evidence="1">Uncharacterized protein</fullName>
    </submittedName>
</protein>
<reference evidence="1" key="1">
    <citation type="submission" date="2009-05" db="EMBL/GenBank/DDBJ databases">
        <authorList>
            <person name="Harkins D.M."/>
            <person name="DeShazer D."/>
            <person name="Woods D.E."/>
            <person name="Brinkac L.M."/>
            <person name="Brown K.A."/>
            <person name="Hung G.C."/>
            <person name="Tuanyok A."/>
            <person name="Zhang B."/>
            <person name="Nierman W.C."/>
        </authorList>
    </citation>
    <scope>NUCLEOTIDE SEQUENCE [LARGE SCALE GENOMIC DNA]</scope>
    <source>
        <strain evidence="1">1710a</strain>
    </source>
</reference>
<dbReference type="HOGENOM" id="CLU_3150470_0_0_4"/>